<dbReference type="Proteomes" id="UP000813461">
    <property type="component" value="Unassembled WGS sequence"/>
</dbReference>
<proteinExistence type="predicted"/>
<protein>
    <submittedName>
        <fullName evidence="1">Uncharacterized protein</fullName>
    </submittedName>
</protein>
<reference evidence="1" key="1">
    <citation type="journal article" date="2021" name="Nat. Commun.">
        <title>Genetic determinants of endophytism in the Arabidopsis root mycobiome.</title>
        <authorList>
            <person name="Mesny F."/>
            <person name="Miyauchi S."/>
            <person name="Thiergart T."/>
            <person name="Pickel B."/>
            <person name="Atanasova L."/>
            <person name="Karlsson M."/>
            <person name="Huettel B."/>
            <person name="Barry K.W."/>
            <person name="Haridas S."/>
            <person name="Chen C."/>
            <person name="Bauer D."/>
            <person name="Andreopoulos W."/>
            <person name="Pangilinan J."/>
            <person name="LaButti K."/>
            <person name="Riley R."/>
            <person name="Lipzen A."/>
            <person name="Clum A."/>
            <person name="Drula E."/>
            <person name="Henrissat B."/>
            <person name="Kohler A."/>
            <person name="Grigoriev I.V."/>
            <person name="Martin F.M."/>
            <person name="Hacquard S."/>
        </authorList>
    </citation>
    <scope>NUCLEOTIDE SEQUENCE</scope>
    <source>
        <strain evidence="1">MPI-SDFR-AT-0120</strain>
    </source>
</reference>
<name>A0A8K0QV65_9PLEO</name>
<dbReference type="SUPFAM" id="SSF57850">
    <property type="entry name" value="RING/U-box"/>
    <property type="match status" value="1"/>
</dbReference>
<accession>A0A8K0QV65</accession>
<comment type="caution">
    <text evidence="1">The sequence shown here is derived from an EMBL/GenBank/DDBJ whole genome shotgun (WGS) entry which is preliminary data.</text>
</comment>
<organism evidence="1 2">
    <name type="scientific">Paraphoma chrysanthemicola</name>
    <dbReference type="NCBI Taxonomy" id="798071"/>
    <lineage>
        <taxon>Eukaryota</taxon>
        <taxon>Fungi</taxon>
        <taxon>Dikarya</taxon>
        <taxon>Ascomycota</taxon>
        <taxon>Pezizomycotina</taxon>
        <taxon>Dothideomycetes</taxon>
        <taxon>Pleosporomycetidae</taxon>
        <taxon>Pleosporales</taxon>
        <taxon>Pleosporineae</taxon>
        <taxon>Phaeosphaeriaceae</taxon>
        <taxon>Paraphoma</taxon>
    </lineage>
</organism>
<keyword evidence="2" id="KW-1185">Reference proteome</keyword>
<dbReference type="EMBL" id="JAGMVJ010000022">
    <property type="protein sequence ID" value="KAH7073266.1"/>
    <property type="molecule type" value="Genomic_DNA"/>
</dbReference>
<dbReference type="InterPro" id="IPR013083">
    <property type="entry name" value="Znf_RING/FYVE/PHD"/>
</dbReference>
<evidence type="ECO:0000313" key="1">
    <source>
        <dbReference type="EMBL" id="KAH7073266.1"/>
    </source>
</evidence>
<dbReference type="AlphaFoldDB" id="A0A8K0QV65"/>
<gene>
    <name evidence="1" type="ORF">FB567DRAFT_611494</name>
</gene>
<evidence type="ECO:0000313" key="2">
    <source>
        <dbReference type="Proteomes" id="UP000813461"/>
    </source>
</evidence>
<sequence>MADLATRTSSPRPLPSQVVAEAALTAISTLDGQSGRSHPDATTKVTLPARIFLRGTQLNGFTNTVAGNLAAATDQTQPPLMPYPGQPMPNALPSLLRYVDNYLMRKAAEHNHPPGYHAACNICYKPWNAPTDPSYFANVPIAAPGQNSVTTFLPLEPCGHWVHYTCLIWHATRSQDGRDKCTACGVQLFQWEGITALTLATRTNLNTETMMSGAFLQLGGDAAKISDMAEYERECDTIEAIINAHFFVNLKKPSSNTDHSPDLVQCFYDVLNALQRMGRPQSKWLQYTTQTGCALWCALVAIKMRRYLLVGHNKIQSTEAWTRFDDLRKMLQHRILEEVHK</sequence>
<dbReference type="Gene3D" id="3.30.40.10">
    <property type="entry name" value="Zinc/RING finger domain, C3HC4 (zinc finger)"/>
    <property type="match status" value="1"/>
</dbReference>
<dbReference type="OrthoDB" id="3793888at2759"/>